<dbReference type="EMBL" id="JBBPBM010000017">
    <property type="protein sequence ID" value="KAK8556694.1"/>
    <property type="molecule type" value="Genomic_DNA"/>
</dbReference>
<protein>
    <submittedName>
        <fullName evidence="1">Uncharacterized protein</fullName>
    </submittedName>
</protein>
<keyword evidence="2" id="KW-1185">Reference proteome</keyword>
<accession>A0ABR2EAX8</accession>
<evidence type="ECO:0000313" key="1">
    <source>
        <dbReference type="EMBL" id="KAK8556694.1"/>
    </source>
</evidence>
<proteinExistence type="predicted"/>
<dbReference type="Proteomes" id="UP001472677">
    <property type="component" value="Unassembled WGS sequence"/>
</dbReference>
<organism evidence="1 2">
    <name type="scientific">Hibiscus sabdariffa</name>
    <name type="common">roselle</name>
    <dbReference type="NCBI Taxonomy" id="183260"/>
    <lineage>
        <taxon>Eukaryota</taxon>
        <taxon>Viridiplantae</taxon>
        <taxon>Streptophyta</taxon>
        <taxon>Embryophyta</taxon>
        <taxon>Tracheophyta</taxon>
        <taxon>Spermatophyta</taxon>
        <taxon>Magnoliopsida</taxon>
        <taxon>eudicotyledons</taxon>
        <taxon>Gunneridae</taxon>
        <taxon>Pentapetalae</taxon>
        <taxon>rosids</taxon>
        <taxon>malvids</taxon>
        <taxon>Malvales</taxon>
        <taxon>Malvaceae</taxon>
        <taxon>Malvoideae</taxon>
        <taxon>Hibiscus</taxon>
    </lineage>
</organism>
<name>A0ABR2EAX8_9ROSI</name>
<reference evidence="1 2" key="1">
    <citation type="journal article" date="2024" name="G3 (Bethesda)">
        <title>Genome assembly of Hibiscus sabdariffa L. provides insights into metabolisms of medicinal natural products.</title>
        <authorList>
            <person name="Kim T."/>
        </authorList>
    </citation>
    <scope>NUCLEOTIDE SEQUENCE [LARGE SCALE GENOMIC DNA]</scope>
    <source>
        <strain evidence="1">TK-2024</strain>
        <tissue evidence="1">Old leaves</tissue>
    </source>
</reference>
<comment type="caution">
    <text evidence="1">The sequence shown here is derived from an EMBL/GenBank/DDBJ whole genome shotgun (WGS) entry which is preliminary data.</text>
</comment>
<gene>
    <name evidence="1" type="ORF">V6N12_003089</name>
</gene>
<evidence type="ECO:0000313" key="2">
    <source>
        <dbReference type="Proteomes" id="UP001472677"/>
    </source>
</evidence>
<sequence length="138" mass="15655">MFDNTSLSFVNPNLLSEIPSGSRSYDPDVSIVGKGAEDIQTVAKAPSRSLFHWSGLVVLCRLMSFGQPSESKRKARTLGWLVMMLQWLMSHLDLVAQRERDNNILLSTDKVNHLISIFLRTLLRRMVEILVTFNVHIS</sequence>